<feature type="region of interest" description="Disordered" evidence="9">
    <location>
        <begin position="1"/>
        <end position="23"/>
    </location>
</feature>
<accession>A0A9D9HIA2</accession>
<dbReference type="GO" id="GO:0070181">
    <property type="term" value="F:small ribosomal subunit rRNA binding"/>
    <property type="evidence" value="ECO:0007669"/>
    <property type="project" value="TreeGrafter"/>
</dbReference>
<dbReference type="AlphaFoldDB" id="A0A9D9HIA2"/>
<keyword evidence="6 8" id="KW-0687">Ribonucleoprotein</keyword>
<keyword evidence="4 8" id="KW-0694">RNA-binding</keyword>
<dbReference type="GO" id="GO:0015935">
    <property type="term" value="C:small ribosomal subunit"/>
    <property type="evidence" value="ECO:0007669"/>
    <property type="project" value="TreeGrafter"/>
</dbReference>
<gene>
    <name evidence="8" type="primary">rpsT</name>
    <name evidence="10" type="ORF">IAA96_09040</name>
</gene>
<dbReference type="SUPFAM" id="SSF46992">
    <property type="entry name" value="Ribosomal protein S20"/>
    <property type="match status" value="1"/>
</dbReference>
<evidence type="ECO:0000256" key="7">
    <source>
        <dbReference type="ARBA" id="ARBA00035136"/>
    </source>
</evidence>
<evidence type="ECO:0000256" key="8">
    <source>
        <dbReference type="HAMAP-Rule" id="MF_00500"/>
    </source>
</evidence>
<evidence type="ECO:0000256" key="3">
    <source>
        <dbReference type="ARBA" id="ARBA00022730"/>
    </source>
</evidence>
<sequence length="90" mass="10091">MKNSSAAKRHKQSEVRRLRNKSVKSAVRTCAKKFVASVTAKNSEEATARLRELTKELDTAARKGIVSKNAAARKKSRMQRLYNNTFPAVN</sequence>
<comment type="caution">
    <text evidence="10">The sequence shown here is derived from an EMBL/GenBank/DDBJ whole genome shotgun (WGS) entry which is preliminary data.</text>
</comment>
<dbReference type="Gene3D" id="1.20.58.110">
    <property type="entry name" value="Ribosomal protein S20"/>
    <property type="match status" value="1"/>
</dbReference>
<dbReference type="InterPro" id="IPR002583">
    <property type="entry name" value="Ribosomal_bS20"/>
</dbReference>
<keyword evidence="5 8" id="KW-0689">Ribosomal protein</keyword>
<reference evidence="10" key="2">
    <citation type="journal article" date="2021" name="PeerJ">
        <title>Extensive microbial diversity within the chicken gut microbiome revealed by metagenomics and culture.</title>
        <authorList>
            <person name="Gilroy R."/>
            <person name="Ravi A."/>
            <person name="Getino M."/>
            <person name="Pursley I."/>
            <person name="Horton D.L."/>
            <person name="Alikhan N.F."/>
            <person name="Baker D."/>
            <person name="Gharbi K."/>
            <person name="Hall N."/>
            <person name="Watson M."/>
            <person name="Adriaenssens E.M."/>
            <person name="Foster-Nyarko E."/>
            <person name="Jarju S."/>
            <person name="Secka A."/>
            <person name="Antonio M."/>
            <person name="Oren A."/>
            <person name="Chaudhuri R.R."/>
            <person name="La Ragione R."/>
            <person name="Hildebrand F."/>
            <person name="Pallen M.J."/>
        </authorList>
    </citation>
    <scope>NUCLEOTIDE SEQUENCE</scope>
    <source>
        <strain evidence="10">B3-4054</strain>
    </source>
</reference>
<reference evidence="10" key="1">
    <citation type="submission" date="2020-10" db="EMBL/GenBank/DDBJ databases">
        <authorList>
            <person name="Gilroy R."/>
        </authorList>
    </citation>
    <scope>NUCLEOTIDE SEQUENCE</scope>
    <source>
        <strain evidence="10">B3-4054</strain>
    </source>
</reference>
<dbReference type="GO" id="GO:0003735">
    <property type="term" value="F:structural constituent of ribosome"/>
    <property type="evidence" value="ECO:0007669"/>
    <property type="project" value="InterPro"/>
</dbReference>
<comment type="function">
    <text evidence="1 8">Binds directly to 16S ribosomal RNA.</text>
</comment>
<dbReference type="PANTHER" id="PTHR33398">
    <property type="entry name" value="30S RIBOSOMAL PROTEIN S20"/>
    <property type="match status" value="1"/>
</dbReference>
<dbReference type="Proteomes" id="UP000823616">
    <property type="component" value="Unassembled WGS sequence"/>
</dbReference>
<proteinExistence type="inferred from homology"/>
<dbReference type="GO" id="GO:0005829">
    <property type="term" value="C:cytosol"/>
    <property type="evidence" value="ECO:0007669"/>
    <property type="project" value="TreeGrafter"/>
</dbReference>
<organism evidence="10 11">
    <name type="scientific">Candidatus Avitreponema avistercoris</name>
    <dbReference type="NCBI Taxonomy" id="2840705"/>
    <lineage>
        <taxon>Bacteria</taxon>
        <taxon>Pseudomonadati</taxon>
        <taxon>Spirochaetota</taxon>
        <taxon>Spirochaetia</taxon>
        <taxon>Spirochaetales</taxon>
        <taxon>Candidatus Avitreponema</taxon>
    </lineage>
</organism>
<name>A0A9D9HIA2_9SPIR</name>
<dbReference type="InterPro" id="IPR036510">
    <property type="entry name" value="Ribosomal_bS20_sf"/>
</dbReference>
<evidence type="ECO:0000256" key="6">
    <source>
        <dbReference type="ARBA" id="ARBA00023274"/>
    </source>
</evidence>
<dbReference type="GO" id="GO:0006412">
    <property type="term" value="P:translation"/>
    <property type="evidence" value="ECO:0007669"/>
    <property type="project" value="UniProtKB-UniRule"/>
</dbReference>
<protein>
    <recommendedName>
        <fullName evidence="7 8">Small ribosomal subunit protein bS20</fullName>
    </recommendedName>
</protein>
<evidence type="ECO:0000256" key="4">
    <source>
        <dbReference type="ARBA" id="ARBA00022884"/>
    </source>
</evidence>
<dbReference type="NCBIfam" id="TIGR00029">
    <property type="entry name" value="S20"/>
    <property type="match status" value="1"/>
</dbReference>
<dbReference type="PANTHER" id="PTHR33398:SF1">
    <property type="entry name" value="SMALL RIBOSOMAL SUBUNIT PROTEIN BS20C"/>
    <property type="match status" value="1"/>
</dbReference>
<dbReference type="HAMAP" id="MF_00500">
    <property type="entry name" value="Ribosomal_bS20"/>
    <property type="match status" value="1"/>
</dbReference>
<evidence type="ECO:0000256" key="1">
    <source>
        <dbReference type="ARBA" id="ARBA00003134"/>
    </source>
</evidence>
<evidence type="ECO:0000313" key="11">
    <source>
        <dbReference type="Proteomes" id="UP000823616"/>
    </source>
</evidence>
<dbReference type="EMBL" id="JADIMS010000167">
    <property type="protein sequence ID" value="MBO8451232.1"/>
    <property type="molecule type" value="Genomic_DNA"/>
</dbReference>
<evidence type="ECO:0000256" key="5">
    <source>
        <dbReference type="ARBA" id="ARBA00022980"/>
    </source>
</evidence>
<evidence type="ECO:0000256" key="2">
    <source>
        <dbReference type="ARBA" id="ARBA00007634"/>
    </source>
</evidence>
<dbReference type="Pfam" id="PF01649">
    <property type="entry name" value="Ribosomal_S20p"/>
    <property type="match status" value="1"/>
</dbReference>
<evidence type="ECO:0000256" key="9">
    <source>
        <dbReference type="SAM" id="MobiDB-lite"/>
    </source>
</evidence>
<keyword evidence="3 8" id="KW-0699">rRNA-binding</keyword>
<comment type="similarity">
    <text evidence="2 8">Belongs to the bacterial ribosomal protein bS20 family.</text>
</comment>
<evidence type="ECO:0000313" key="10">
    <source>
        <dbReference type="EMBL" id="MBO8451232.1"/>
    </source>
</evidence>